<evidence type="ECO:0000313" key="11">
    <source>
        <dbReference type="Proteomes" id="UP000005408"/>
    </source>
</evidence>
<evidence type="ECO:0000313" key="10">
    <source>
        <dbReference type="EnsemblMetazoa" id="G28113.1:cds"/>
    </source>
</evidence>
<keyword evidence="6" id="KW-1133">Transmembrane helix</keyword>
<keyword evidence="2 6" id="KW-0472">Membrane</keyword>
<feature type="domain" description="Ig-like" evidence="8">
    <location>
        <begin position="224"/>
        <end position="306"/>
    </location>
</feature>
<reference evidence="10" key="1">
    <citation type="submission" date="2022-08" db="UniProtKB">
        <authorList>
            <consortium name="EnsemblMetazoa"/>
        </authorList>
    </citation>
    <scope>IDENTIFICATION</scope>
    <source>
        <strain evidence="10">05x7-T-G4-1.051#20</strain>
    </source>
</reference>
<keyword evidence="11" id="KW-1185">Reference proteome</keyword>
<evidence type="ECO:0000259" key="8">
    <source>
        <dbReference type="PROSITE" id="PS50835"/>
    </source>
</evidence>
<dbReference type="Gene3D" id="2.60.40.10">
    <property type="entry name" value="Immunoglobulins"/>
    <property type="match status" value="3"/>
</dbReference>
<keyword evidence="5" id="KW-0393">Immunoglobulin domain</keyword>
<feature type="domain" description="Fibronectin type-III" evidence="9">
    <location>
        <begin position="312"/>
        <end position="411"/>
    </location>
</feature>
<feature type="domain" description="Ig-like" evidence="8">
    <location>
        <begin position="143"/>
        <end position="219"/>
    </location>
</feature>
<dbReference type="SUPFAM" id="SSF48726">
    <property type="entry name" value="Immunoglobulin"/>
    <property type="match status" value="2"/>
</dbReference>
<dbReference type="InterPro" id="IPR007110">
    <property type="entry name" value="Ig-like_dom"/>
</dbReference>
<dbReference type="PROSITE" id="PS50853">
    <property type="entry name" value="FN3"/>
    <property type="match status" value="1"/>
</dbReference>
<feature type="transmembrane region" description="Helical" evidence="6">
    <location>
        <begin position="413"/>
        <end position="437"/>
    </location>
</feature>
<dbReference type="PANTHER" id="PTHR11640:SF166">
    <property type="entry name" value="IG-LIKE DOMAIN-CONTAINING PROTEIN"/>
    <property type="match status" value="1"/>
</dbReference>
<evidence type="ECO:0000256" key="4">
    <source>
        <dbReference type="ARBA" id="ARBA00023180"/>
    </source>
</evidence>
<name>A0A8W8LI37_MAGGI</name>
<dbReference type="OrthoDB" id="10038880at2759"/>
<dbReference type="InterPro" id="IPR036179">
    <property type="entry name" value="Ig-like_dom_sf"/>
</dbReference>
<dbReference type="InterPro" id="IPR013783">
    <property type="entry name" value="Ig-like_fold"/>
</dbReference>
<dbReference type="EnsemblMetazoa" id="G28113.1">
    <property type="protein sequence ID" value="G28113.1:cds"/>
    <property type="gene ID" value="G28113"/>
</dbReference>
<dbReference type="InterPro" id="IPR051275">
    <property type="entry name" value="Cell_adhesion_signaling"/>
</dbReference>
<dbReference type="CDD" id="cd00063">
    <property type="entry name" value="FN3"/>
    <property type="match status" value="1"/>
</dbReference>
<proteinExistence type="predicted"/>
<dbReference type="Proteomes" id="UP000005408">
    <property type="component" value="Unassembled WGS sequence"/>
</dbReference>
<evidence type="ECO:0000256" key="3">
    <source>
        <dbReference type="ARBA" id="ARBA00023157"/>
    </source>
</evidence>
<feature type="signal peptide" evidence="7">
    <location>
        <begin position="1"/>
        <end position="22"/>
    </location>
</feature>
<dbReference type="GO" id="GO:0016020">
    <property type="term" value="C:membrane"/>
    <property type="evidence" value="ECO:0007669"/>
    <property type="project" value="UniProtKB-SubCell"/>
</dbReference>
<dbReference type="OMA" id="RVEVIIM"/>
<keyword evidence="3" id="KW-1015">Disulfide bond</keyword>
<sequence>MDNIGLFFIILILLNNYNSSLGQYNLTGSLPAAILGKAYSWTCSIFTPVDQKYTVVKFTRNDILVGTVGWNSDGTCLSNPQSSRYELHCVSENVFSLSIPPASMTKYEESSDWRCGYFGDESYKSKVVQLKIAVFVRNLSLSPNKNPFTLAEGTKTLVTCSVNSDAYPAPIIQWFIGETEVNGTNQKLELIADKNDDAKILRCRATNNNNSLTTATVLNILYKPVTRIASPKVLNVNIGGKVKVNCEVVKANPVVILEYLWSVPGNPEIVGRESYLSIDRVSLRGNNTLQCSARNSVGWSDAASVAINVLFVPLSPKFIKAVCCYDHANIIWATSTSGSVEQTSFVQWALDAHDGPFYKASTDAVNTTDEDVYSVRVNHLSPDSRYLFRVVSVNRYGSVSSTTVSCQIKKRGLAVALGVTFGVLLFLSVAANIYLIYRQSQTKDGNTTKSPRSKKDTNYEAESMKLSDVHQYQEITVS</sequence>
<protein>
    <submittedName>
        <fullName evidence="10">Uncharacterized protein</fullName>
    </submittedName>
</protein>
<accession>A0A8W8LI37</accession>
<keyword evidence="4" id="KW-0325">Glycoprotein</keyword>
<dbReference type="AlphaFoldDB" id="A0A8W8LI37"/>
<organism evidence="10 11">
    <name type="scientific">Magallana gigas</name>
    <name type="common">Pacific oyster</name>
    <name type="synonym">Crassostrea gigas</name>
    <dbReference type="NCBI Taxonomy" id="29159"/>
    <lineage>
        <taxon>Eukaryota</taxon>
        <taxon>Metazoa</taxon>
        <taxon>Spiralia</taxon>
        <taxon>Lophotrochozoa</taxon>
        <taxon>Mollusca</taxon>
        <taxon>Bivalvia</taxon>
        <taxon>Autobranchia</taxon>
        <taxon>Pteriomorphia</taxon>
        <taxon>Ostreida</taxon>
        <taxon>Ostreoidea</taxon>
        <taxon>Ostreidae</taxon>
        <taxon>Magallana</taxon>
    </lineage>
</organism>
<comment type="subcellular location">
    <subcellularLocation>
        <location evidence="1">Membrane</location>
        <topology evidence="1">Single-pass type I membrane protein</topology>
    </subcellularLocation>
</comment>
<keyword evidence="7" id="KW-0732">Signal</keyword>
<dbReference type="SMART" id="SM00409">
    <property type="entry name" value="IG"/>
    <property type="match status" value="2"/>
</dbReference>
<dbReference type="InterPro" id="IPR003961">
    <property type="entry name" value="FN3_dom"/>
</dbReference>
<feature type="chain" id="PRO_5036459934" evidence="7">
    <location>
        <begin position="23"/>
        <end position="478"/>
    </location>
</feature>
<dbReference type="PROSITE" id="PS50835">
    <property type="entry name" value="IG_LIKE"/>
    <property type="match status" value="2"/>
</dbReference>
<evidence type="ECO:0000256" key="7">
    <source>
        <dbReference type="SAM" id="SignalP"/>
    </source>
</evidence>
<dbReference type="SUPFAM" id="SSF49265">
    <property type="entry name" value="Fibronectin type III"/>
    <property type="match status" value="1"/>
</dbReference>
<dbReference type="InterPro" id="IPR036116">
    <property type="entry name" value="FN3_sf"/>
</dbReference>
<evidence type="ECO:0000256" key="5">
    <source>
        <dbReference type="ARBA" id="ARBA00023319"/>
    </source>
</evidence>
<keyword evidence="6" id="KW-0812">Transmembrane</keyword>
<evidence type="ECO:0000256" key="6">
    <source>
        <dbReference type="SAM" id="Phobius"/>
    </source>
</evidence>
<evidence type="ECO:0000259" key="9">
    <source>
        <dbReference type="PROSITE" id="PS50853"/>
    </source>
</evidence>
<evidence type="ECO:0000256" key="1">
    <source>
        <dbReference type="ARBA" id="ARBA00004479"/>
    </source>
</evidence>
<dbReference type="InterPro" id="IPR003599">
    <property type="entry name" value="Ig_sub"/>
</dbReference>
<evidence type="ECO:0000256" key="2">
    <source>
        <dbReference type="ARBA" id="ARBA00023136"/>
    </source>
</evidence>
<dbReference type="PANTHER" id="PTHR11640">
    <property type="entry name" value="NEPHRIN"/>
    <property type="match status" value="1"/>
</dbReference>